<evidence type="ECO:0000256" key="2">
    <source>
        <dbReference type="ARBA" id="ARBA00022598"/>
    </source>
</evidence>
<protein>
    <submittedName>
        <fullName evidence="5">D-alanine--D-alanine ligase</fullName>
    </submittedName>
</protein>
<dbReference type="InterPro" id="IPR011761">
    <property type="entry name" value="ATP-grasp"/>
</dbReference>
<evidence type="ECO:0000313" key="5">
    <source>
        <dbReference type="EMBL" id="RFM23255.1"/>
    </source>
</evidence>
<dbReference type="PANTHER" id="PTHR23132">
    <property type="entry name" value="D-ALANINE--D-ALANINE LIGASE"/>
    <property type="match status" value="1"/>
</dbReference>
<dbReference type="GO" id="GO:0046872">
    <property type="term" value="F:metal ion binding"/>
    <property type="evidence" value="ECO:0007669"/>
    <property type="project" value="InterPro"/>
</dbReference>
<proteinExistence type="inferred from homology"/>
<gene>
    <name evidence="5" type="ORF">D0433_12335</name>
</gene>
<reference evidence="5 6" key="1">
    <citation type="journal article" date="2011" name="ISME J.">
        <title>Community ecology of hot spring cyanobacterial mats: predominant populations and their functional potential.</title>
        <authorList>
            <person name="Klatt C.G."/>
            <person name="Wood J.M."/>
            <person name="Rusch D.B."/>
            <person name="Bateson M.M."/>
            <person name="Hamamura N."/>
            <person name="Heidelberg J.F."/>
            <person name="Grossman A.R."/>
            <person name="Bhaya D."/>
            <person name="Cohan F.M."/>
            <person name="Kuhl M."/>
            <person name="Bryant D.A."/>
            <person name="Ward D.M."/>
        </authorList>
    </citation>
    <scope>NUCLEOTIDE SEQUENCE [LARGE SCALE GENOMIC DNA]</scope>
    <source>
        <strain evidence="5">OS</strain>
    </source>
</reference>
<feature type="domain" description="ATP-grasp" evidence="4">
    <location>
        <begin position="114"/>
        <end position="334"/>
    </location>
</feature>
<dbReference type="GO" id="GO:0008716">
    <property type="term" value="F:D-alanine-D-alanine ligase activity"/>
    <property type="evidence" value="ECO:0007669"/>
    <property type="project" value="InterPro"/>
</dbReference>
<dbReference type="PROSITE" id="PS50975">
    <property type="entry name" value="ATP_GRASP"/>
    <property type="match status" value="1"/>
</dbReference>
<evidence type="ECO:0000256" key="1">
    <source>
        <dbReference type="ARBA" id="ARBA00010871"/>
    </source>
</evidence>
<comment type="caution">
    <text evidence="5">The sequence shown here is derived from an EMBL/GenBank/DDBJ whole genome shotgun (WGS) entry which is preliminary data.</text>
</comment>
<dbReference type="Proteomes" id="UP000266389">
    <property type="component" value="Unassembled WGS sequence"/>
</dbReference>
<dbReference type="Gene3D" id="3.30.1490.20">
    <property type="entry name" value="ATP-grasp fold, A domain"/>
    <property type="match status" value="1"/>
</dbReference>
<dbReference type="AlphaFoldDB" id="A0A395LXG1"/>
<dbReference type="PANTHER" id="PTHR23132:SF23">
    <property type="entry name" value="D-ALANINE--D-ALANINE LIGASE B"/>
    <property type="match status" value="1"/>
</dbReference>
<comment type="similarity">
    <text evidence="1">Belongs to the D-alanine--D-alanine ligase family.</text>
</comment>
<accession>A0A395LXG1</accession>
<name>A0A395LXG1_9BACT</name>
<keyword evidence="3" id="KW-0547">Nucleotide-binding</keyword>
<evidence type="ECO:0000256" key="3">
    <source>
        <dbReference type="PROSITE-ProRule" id="PRU00409"/>
    </source>
</evidence>
<organism evidence="5 6">
    <name type="scientific">Candidatus Thermochlorobacter aerophilus</name>
    <dbReference type="NCBI Taxonomy" id="1868324"/>
    <lineage>
        <taxon>Bacteria</taxon>
        <taxon>Pseudomonadati</taxon>
        <taxon>Chlorobiota</taxon>
        <taxon>Chlorobiia</taxon>
        <taxon>Chlorobiales</taxon>
        <taxon>Candidatus Thermochlorobacteriaceae</taxon>
        <taxon>Candidatus Thermochlorobacter</taxon>
    </lineage>
</organism>
<dbReference type="GO" id="GO:0005524">
    <property type="term" value="F:ATP binding"/>
    <property type="evidence" value="ECO:0007669"/>
    <property type="project" value="UniProtKB-UniRule"/>
</dbReference>
<dbReference type="EMBL" id="PHFL01000068">
    <property type="protein sequence ID" value="RFM23255.1"/>
    <property type="molecule type" value="Genomic_DNA"/>
</dbReference>
<keyword evidence="3" id="KW-0067">ATP-binding</keyword>
<keyword evidence="2 5" id="KW-0436">Ligase</keyword>
<sequence length="346" mass="38464">MAHVVVIYNNVPDRSLLAQDLKSELGLLQVADGVAAALRARHRVTVLPFAGDVILLGEQLRALKPDAVFNLFEGVFGFSQSEVFVPITLDLLGIPYTGSSAKTLETCLKKSLTKKILLRRSIPTPPFQVFAVGAPIELQLPFPIFVKPDCEDASLGISNDSVVYTPEQLENQVRAIWQKFSQPALCETFIDGREFNVAILGDPDYEQTIAHPFAPKVLPISEICFDTMPAGYQHIVSYNAKWEDSSIEYRETKPVCPAPIDLKLELELKQLALRTFHAMGCRDYARIDFRYSHDGKLYVIDVNPNPDISPDAGFARSAHAGGYSYEQLIQTIADFALNRKTHPNTD</sequence>
<dbReference type="Gene3D" id="3.30.470.20">
    <property type="entry name" value="ATP-grasp fold, B domain"/>
    <property type="match status" value="1"/>
</dbReference>
<dbReference type="InterPro" id="IPR013815">
    <property type="entry name" value="ATP_grasp_subdomain_1"/>
</dbReference>
<evidence type="ECO:0000259" key="4">
    <source>
        <dbReference type="PROSITE" id="PS50975"/>
    </source>
</evidence>
<dbReference type="InterPro" id="IPR011095">
    <property type="entry name" value="Dala_Dala_lig_C"/>
</dbReference>
<dbReference type="SUPFAM" id="SSF56059">
    <property type="entry name" value="Glutathione synthetase ATP-binding domain-like"/>
    <property type="match status" value="1"/>
</dbReference>
<evidence type="ECO:0000313" key="6">
    <source>
        <dbReference type="Proteomes" id="UP000266389"/>
    </source>
</evidence>
<dbReference type="Pfam" id="PF07478">
    <property type="entry name" value="Dala_Dala_lig_C"/>
    <property type="match status" value="1"/>
</dbReference>